<reference evidence="3" key="1">
    <citation type="submission" date="2023-03" db="EMBL/GenBank/DDBJ databases">
        <title>Massive genome expansion in bonnet fungi (Mycena s.s.) driven by repeated elements and novel gene families across ecological guilds.</title>
        <authorList>
            <consortium name="Lawrence Berkeley National Laboratory"/>
            <person name="Harder C.B."/>
            <person name="Miyauchi S."/>
            <person name="Viragh M."/>
            <person name="Kuo A."/>
            <person name="Thoen E."/>
            <person name="Andreopoulos B."/>
            <person name="Lu D."/>
            <person name="Skrede I."/>
            <person name="Drula E."/>
            <person name="Henrissat B."/>
            <person name="Morin E."/>
            <person name="Kohler A."/>
            <person name="Barry K."/>
            <person name="LaButti K."/>
            <person name="Morin E."/>
            <person name="Salamov A."/>
            <person name="Lipzen A."/>
            <person name="Mereny Z."/>
            <person name="Hegedus B."/>
            <person name="Baldrian P."/>
            <person name="Stursova M."/>
            <person name="Weitz H."/>
            <person name="Taylor A."/>
            <person name="Grigoriev I.V."/>
            <person name="Nagy L.G."/>
            <person name="Martin F."/>
            <person name="Kauserud H."/>
        </authorList>
    </citation>
    <scope>NUCLEOTIDE SEQUENCE</scope>
    <source>
        <strain evidence="3">CBHHK067</strain>
    </source>
</reference>
<dbReference type="Proteomes" id="UP001221757">
    <property type="component" value="Unassembled WGS sequence"/>
</dbReference>
<proteinExistence type="predicted"/>
<dbReference type="AlphaFoldDB" id="A0AAD7GB98"/>
<keyword evidence="2" id="KW-0472">Membrane</keyword>
<evidence type="ECO:0000256" key="1">
    <source>
        <dbReference type="SAM" id="MobiDB-lite"/>
    </source>
</evidence>
<protein>
    <submittedName>
        <fullName evidence="3">Uncharacterized protein</fullName>
    </submittedName>
</protein>
<accession>A0AAD7GB98</accession>
<feature type="region of interest" description="Disordered" evidence="1">
    <location>
        <begin position="170"/>
        <end position="217"/>
    </location>
</feature>
<feature type="compositionally biased region" description="Basic and acidic residues" evidence="1">
    <location>
        <begin position="172"/>
        <end position="193"/>
    </location>
</feature>
<keyword evidence="2" id="KW-0812">Transmembrane</keyword>
<keyword evidence="4" id="KW-1185">Reference proteome</keyword>
<dbReference type="EMBL" id="JARKIE010000097">
    <property type="protein sequence ID" value="KAJ7686263.1"/>
    <property type="molecule type" value="Genomic_DNA"/>
</dbReference>
<name>A0AAD7GB98_MYCRO</name>
<evidence type="ECO:0000313" key="3">
    <source>
        <dbReference type="EMBL" id="KAJ7686263.1"/>
    </source>
</evidence>
<feature type="transmembrane region" description="Helical" evidence="2">
    <location>
        <begin position="90"/>
        <end position="118"/>
    </location>
</feature>
<gene>
    <name evidence="3" type="ORF">B0H17DRAFT_1136975</name>
</gene>
<evidence type="ECO:0000256" key="2">
    <source>
        <dbReference type="SAM" id="Phobius"/>
    </source>
</evidence>
<sequence>MRIRQRRLAIRVVRQIVPRLPRHPRRMRERPHAPGARPRVHLRGLRLRVRAVVVVHARALRRRELDVRGRPDARGARVRVRARRVPRVRVLVAGVGVVGGGVGVAVRVALVCVAVRLLRGAERARVRMRRAAEVERARRGVVLVRERAQGRGHEGGVGHHAVVAARAAAADATRDDAHEEDRAREGGDGEHARHGGFVVQEPAGGQPCGGVSGRRRRTHGVARRGAALALGVLEAEDAGEISVVVVSVAMVGSTPAVVGRPVAEVAEVGGVVVGAVAAVVGTVVTVVAVEGPAEVVSGALVTSGDDVVVVVSEGTDAVVVGAVVAAVVGWLVGVDTTVVVGLLPISPRNHAERRNRAHAVEADIVTTAGATLRCETRASNVELRWRDEIGEIGNLERRSREGFVDEAEALEVVKPADEWPDEKPRLVWRTVMKRRVAAKWWQKRRVVAEMPARKS</sequence>
<organism evidence="3 4">
    <name type="scientific">Mycena rosella</name>
    <name type="common">Pink bonnet</name>
    <name type="synonym">Agaricus rosellus</name>
    <dbReference type="NCBI Taxonomy" id="1033263"/>
    <lineage>
        <taxon>Eukaryota</taxon>
        <taxon>Fungi</taxon>
        <taxon>Dikarya</taxon>
        <taxon>Basidiomycota</taxon>
        <taxon>Agaricomycotina</taxon>
        <taxon>Agaricomycetes</taxon>
        <taxon>Agaricomycetidae</taxon>
        <taxon>Agaricales</taxon>
        <taxon>Marasmiineae</taxon>
        <taxon>Mycenaceae</taxon>
        <taxon>Mycena</taxon>
    </lineage>
</organism>
<comment type="caution">
    <text evidence="3">The sequence shown here is derived from an EMBL/GenBank/DDBJ whole genome shotgun (WGS) entry which is preliminary data.</text>
</comment>
<evidence type="ECO:0000313" key="4">
    <source>
        <dbReference type="Proteomes" id="UP001221757"/>
    </source>
</evidence>
<keyword evidence="2" id="KW-1133">Transmembrane helix</keyword>